<dbReference type="Gene3D" id="1.10.10.10">
    <property type="entry name" value="Winged helix-like DNA-binding domain superfamily/Winged helix DNA-binding domain"/>
    <property type="match status" value="1"/>
</dbReference>
<dbReference type="GO" id="GO:0002376">
    <property type="term" value="P:immune system process"/>
    <property type="evidence" value="ECO:0007669"/>
    <property type="project" value="TreeGrafter"/>
</dbReference>
<dbReference type="GO" id="GO:0000978">
    <property type="term" value="F:RNA polymerase II cis-regulatory region sequence-specific DNA binding"/>
    <property type="evidence" value="ECO:0007669"/>
    <property type="project" value="TreeGrafter"/>
</dbReference>
<proteinExistence type="predicted"/>
<dbReference type="PANTHER" id="PTHR11949:SF53">
    <property type="entry name" value="IRF TRYPTOPHAN PENTAD REPEAT DOMAIN-CONTAINING PROTEIN"/>
    <property type="match status" value="1"/>
</dbReference>
<evidence type="ECO:0000313" key="3">
    <source>
        <dbReference type="EMBL" id="AAF60037.1"/>
    </source>
</evidence>
<dbReference type="CDD" id="cd00103">
    <property type="entry name" value="IRF"/>
    <property type="match status" value="1"/>
</dbReference>
<dbReference type="EMBL" id="AF210726">
    <property type="protein sequence ID" value="AAF60037.1"/>
    <property type="molecule type" value="Genomic_DNA"/>
</dbReference>
<organism evidence="3 4">
    <name type="scientific">Rhesus monkey rhadinovirus H26-95</name>
    <dbReference type="NCBI Taxonomy" id="69256"/>
    <lineage>
        <taxon>Viruses</taxon>
        <taxon>Duplodnaviria</taxon>
        <taxon>Heunggongvirae</taxon>
        <taxon>Peploviricota</taxon>
        <taxon>Herviviricetes</taxon>
        <taxon>Herpesvirales</taxon>
        <taxon>Orthoherpesviridae</taxon>
        <taxon>Gammaherpesvirinae</taxon>
        <taxon>Rhadinovirus</taxon>
        <taxon>Rhadinovirus macacinegamma5</taxon>
        <taxon>Macacine gammaherpesvirus 5</taxon>
    </lineage>
</organism>
<dbReference type="PROSITE" id="PS51507">
    <property type="entry name" value="IRF_2"/>
    <property type="match status" value="1"/>
</dbReference>
<dbReference type="InterPro" id="IPR017855">
    <property type="entry name" value="SMAD-like_dom_sf"/>
</dbReference>
<dbReference type="Pfam" id="PF00605">
    <property type="entry name" value="IRF"/>
    <property type="match status" value="1"/>
</dbReference>
<feature type="domain" description="IRF tryptophan pentad repeat" evidence="2">
    <location>
        <begin position="5"/>
        <end position="114"/>
    </location>
</feature>
<dbReference type="SUPFAM" id="SSF46785">
    <property type="entry name" value="Winged helix' DNA-binding domain"/>
    <property type="match status" value="1"/>
</dbReference>
<sequence length="415" mass="46488">MAGRGVDIRAWLVAAVESGEYRGLVWENEDKTVVRVPWNKVTADRSVWNSEKFFDDYCNMRGICQGEKPSHYGRFRKMRFLYDMRHHKSIRELKFINKAYGRPGARYRLFRLLPEPVVSCAMCNLMSSTETQCLGLISEFQYDQGGGSGRERRRVFTATVLARSRMDKNKRVREHRLPGAIQLTFLYFGETVGLERVHAGIRVCGRPCPVLAGHACCFQDERTLFLPSPGVVDCQFAREDLRVMHKKCEKGVLITLTDTGICVKNLENREMKVLTNNEEGYKDLPSRQPVQVFDMVDYLRALARSPNPGDEPPRDYAQIALCLSVQSPNPVDAPIAMRLRYVCETSSVCGTEGCFYPGTTVTSEGRTDCSFQMEDPGEGTSQSHDPAVELGDSGPDSMDDPDAGTSGEDDGVACS</sequence>
<dbReference type="Gene3D" id="2.60.200.10">
    <property type="match status" value="1"/>
</dbReference>
<evidence type="ECO:0000259" key="2">
    <source>
        <dbReference type="PROSITE" id="PS51507"/>
    </source>
</evidence>
<dbReference type="PANTHER" id="PTHR11949">
    <property type="entry name" value="INTERFERON REGULATORY FACTOR"/>
    <property type="match status" value="1"/>
</dbReference>
<accession>Q9J2J6</accession>
<dbReference type="InterPro" id="IPR036388">
    <property type="entry name" value="WH-like_DNA-bd_sf"/>
</dbReference>
<dbReference type="InterPro" id="IPR036390">
    <property type="entry name" value="WH_DNA-bd_sf"/>
</dbReference>
<name>Q9J2J6_9GAMA</name>
<dbReference type="SUPFAM" id="SSF49879">
    <property type="entry name" value="SMAD/FHA domain"/>
    <property type="match status" value="1"/>
</dbReference>
<evidence type="ECO:0000256" key="1">
    <source>
        <dbReference type="SAM" id="MobiDB-lite"/>
    </source>
</evidence>
<feature type="compositionally biased region" description="Acidic residues" evidence="1">
    <location>
        <begin position="397"/>
        <end position="415"/>
    </location>
</feature>
<dbReference type="SMART" id="SM00348">
    <property type="entry name" value="IRF"/>
    <property type="match status" value="1"/>
</dbReference>
<feature type="region of interest" description="Disordered" evidence="1">
    <location>
        <begin position="367"/>
        <end position="415"/>
    </location>
</feature>
<reference evidence="3 4" key="1">
    <citation type="journal article" date="2000" name="J. Virol.">
        <title>The primary sequence of rhesus monkey rhadinovirus isolate 26-95: sequence similarities to Kaposi's sarcoma-associated herpesvirus and rhesus monkey rhadinovirus isolate 17577.</title>
        <authorList>
            <person name="Alexander L."/>
            <person name="Denekamp L."/>
            <person name="Knapp A."/>
            <person name="Auerbach M.R."/>
            <person name="Damania B."/>
            <person name="Desrosiers R.C."/>
        </authorList>
    </citation>
    <scope>NUCLEOTIDE SEQUENCE [LARGE SCALE GENOMIC DNA]</scope>
    <source>
        <strain evidence="3">Macaca mulatta rhadinovirus isolate 26-95</strain>
    </source>
</reference>
<protein>
    <submittedName>
        <fullName evidence="3">VIRF</fullName>
    </submittedName>
</protein>
<dbReference type="InterPro" id="IPR008984">
    <property type="entry name" value="SMAD_FHA_dom_sf"/>
</dbReference>
<gene>
    <name evidence="3" type="primary">ORFR9-2</name>
</gene>
<dbReference type="Proteomes" id="UP000162467">
    <property type="component" value="Genome"/>
</dbReference>
<dbReference type="GO" id="GO:0000981">
    <property type="term" value="F:DNA-binding transcription factor activity, RNA polymerase II-specific"/>
    <property type="evidence" value="ECO:0007669"/>
    <property type="project" value="TreeGrafter"/>
</dbReference>
<evidence type="ECO:0000313" key="4">
    <source>
        <dbReference type="Proteomes" id="UP000162467"/>
    </source>
</evidence>
<dbReference type="InterPro" id="IPR001346">
    <property type="entry name" value="Interferon_reg_fact_DNA-bd_dom"/>
</dbReference>